<feature type="domain" description="BioF2-like acetyltransferase" evidence="1">
    <location>
        <begin position="5"/>
        <end position="92"/>
    </location>
</feature>
<dbReference type="AlphaFoldDB" id="X1TDB2"/>
<dbReference type="InterPro" id="IPR016181">
    <property type="entry name" value="Acyl_CoA_acyltransferase"/>
</dbReference>
<proteinExistence type="predicted"/>
<evidence type="ECO:0000259" key="1">
    <source>
        <dbReference type="Pfam" id="PF13480"/>
    </source>
</evidence>
<reference evidence="2" key="1">
    <citation type="journal article" date="2014" name="Front. Microbiol.">
        <title>High frequency of phylogenetically diverse reductive dehalogenase-homologous genes in deep subseafloor sedimentary metagenomes.</title>
        <authorList>
            <person name="Kawai M."/>
            <person name="Futagami T."/>
            <person name="Toyoda A."/>
            <person name="Takaki Y."/>
            <person name="Nishi S."/>
            <person name="Hori S."/>
            <person name="Arai W."/>
            <person name="Tsubouchi T."/>
            <person name="Morono Y."/>
            <person name="Uchiyama I."/>
            <person name="Ito T."/>
            <person name="Fujiyama A."/>
            <person name="Inagaki F."/>
            <person name="Takami H."/>
        </authorList>
    </citation>
    <scope>NUCLEOTIDE SEQUENCE</scope>
    <source>
        <strain evidence="2">Expedition CK06-06</strain>
    </source>
</reference>
<dbReference type="SUPFAM" id="SSF55729">
    <property type="entry name" value="Acyl-CoA N-acyltransferases (Nat)"/>
    <property type="match status" value="1"/>
</dbReference>
<name>X1TDB2_9ZZZZ</name>
<dbReference type="Gene3D" id="3.40.630.30">
    <property type="match status" value="1"/>
</dbReference>
<gene>
    <name evidence="2" type="ORF">S12H4_15032</name>
</gene>
<dbReference type="Pfam" id="PF13480">
    <property type="entry name" value="Acetyltransf_6"/>
    <property type="match status" value="1"/>
</dbReference>
<organism evidence="2">
    <name type="scientific">marine sediment metagenome</name>
    <dbReference type="NCBI Taxonomy" id="412755"/>
    <lineage>
        <taxon>unclassified sequences</taxon>
        <taxon>metagenomes</taxon>
        <taxon>ecological metagenomes</taxon>
    </lineage>
</organism>
<protein>
    <recommendedName>
        <fullName evidence="1">BioF2-like acetyltransferase domain-containing protein</fullName>
    </recommendedName>
</protein>
<sequence length="112" mass="12650">MTTNMESFFRSLAKALAQVRLLRIGILEIDARPVAAIMCFDYNGTMYLYNSGYDRHYSSLSVGLTSKILCIKDSIERGRKKFDFLKGAEEYKYRLGGREIPLHSCQIVLGGG</sequence>
<dbReference type="EMBL" id="BARW01007193">
    <property type="protein sequence ID" value="GAI85570.1"/>
    <property type="molecule type" value="Genomic_DNA"/>
</dbReference>
<evidence type="ECO:0000313" key="2">
    <source>
        <dbReference type="EMBL" id="GAI85570.1"/>
    </source>
</evidence>
<accession>X1TDB2</accession>
<dbReference type="InterPro" id="IPR038740">
    <property type="entry name" value="BioF2-like_GNAT_dom"/>
</dbReference>
<comment type="caution">
    <text evidence="2">The sequence shown here is derived from an EMBL/GenBank/DDBJ whole genome shotgun (WGS) entry which is preliminary data.</text>
</comment>